<evidence type="ECO:0000256" key="4">
    <source>
        <dbReference type="ARBA" id="ARBA00032988"/>
    </source>
</evidence>
<comment type="catalytic activity">
    <reaction evidence="5">
        <text>a ribonucleotidyl-ribonucleotide-RNA + H2O = a 3'-end ribonucleotide-RNA + a 5'-end 5'-phospho-ribonucleoside-RNA + H(+)</text>
        <dbReference type="Rhea" id="RHEA:68096"/>
        <dbReference type="Rhea" id="RHEA-COMP:15179"/>
        <dbReference type="Rhea" id="RHEA-COMP:17355"/>
        <dbReference type="Rhea" id="RHEA-COMP:17428"/>
        <dbReference type="ChEBI" id="CHEBI:15377"/>
        <dbReference type="ChEBI" id="CHEBI:15378"/>
        <dbReference type="ChEBI" id="CHEBI:74896"/>
        <dbReference type="ChEBI" id="CHEBI:138282"/>
        <dbReference type="ChEBI" id="CHEBI:173118"/>
    </reaction>
    <physiologicalReaction direction="left-to-right" evidence="5">
        <dbReference type="Rhea" id="RHEA:68097"/>
    </physiologicalReaction>
</comment>
<dbReference type="RefSeq" id="WP_316966293.1">
    <property type="nucleotide sequence ID" value="NZ_JARFPK010000014.1"/>
</dbReference>
<dbReference type="PANTHER" id="PTHR23200">
    <property type="entry name" value="METALLO-BETA-LACTAMASE DOMAIN-CONTAINING PROTEIN 1"/>
    <property type="match status" value="1"/>
</dbReference>
<comment type="subunit">
    <text evidence="2">Homodimer.</text>
</comment>
<evidence type="ECO:0000256" key="5">
    <source>
        <dbReference type="ARBA" id="ARBA00044690"/>
    </source>
</evidence>
<dbReference type="InterPro" id="IPR039344">
    <property type="entry name" value="MBLAC1"/>
</dbReference>
<reference evidence="8 9" key="1">
    <citation type="submission" date="2023-03" db="EMBL/GenBank/DDBJ databases">
        <title>WGS of Methanotrichaceae archaeon Mx.</title>
        <authorList>
            <person name="Sorokin D.Y."/>
            <person name="Merkel A.Y."/>
        </authorList>
    </citation>
    <scope>NUCLEOTIDE SEQUENCE [LARGE SCALE GENOMIC DNA]</scope>
    <source>
        <strain evidence="8 9">Mx</strain>
    </source>
</reference>
<evidence type="ECO:0000256" key="6">
    <source>
        <dbReference type="ARBA" id="ARBA00045869"/>
    </source>
</evidence>
<dbReference type="EMBL" id="JARFPK010000014">
    <property type="protein sequence ID" value="MDF0590547.1"/>
    <property type="molecule type" value="Genomic_DNA"/>
</dbReference>
<accession>A0ABT5X7J4</accession>
<organism evidence="8 9">
    <name type="scientific">Candidatus Methanocrinis natronophilus</name>
    <dbReference type="NCBI Taxonomy" id="3033396"/>
    <lineage>
        <taxon>Archaea</taxon>
        <taxon>Methanobacteriati</taxon>
        <taxon>Methanobacteriota</taxon>
        <taxon>Stenosarchaea group</taxon>
        <taxon>Methanomicrobia</taxon>
        <taxon>Methanotrichales</taxon>
        <taxon>Methanotrichaceae</taxon>
        <taxon>Methanocrinis</taxon>
    </lineage>
</organism>
<dbReference type="SUPFAM" id="SSF56281">
    <property type="entry name" value="Metallo-hydrolase/oxidoreductase"/>
    <property type="match status" value="1"/>
</dbReference>
<feature type="domain" description="Metallo-beta-lactamase" evidence="7">
    <location>
        <begin position="29"/>
        <end position="183"/>
    </location>
</feature>
<dbReference type="Gene3D" id="3.60.15.10">
    <property type="entry name" value="Ribonuclease Z/Hydroxyacylglutathione hydrolase-like"/>
    <property type="match status" value="1"/>
</dbReference>
<protein>
    <recommendedName>
        <fullName evidence="3">Metallo-beta-lactamase domain-containing protein 1</fullName>
    </recommendedName>
    <alternativeName>
        <fullName evidence="4">Endoribonuclease MBLAC1</fullName>
    </alternativeName>
</protein>
<evidence type="ECO:0000313" key="8">
    <source>
        <dbReference type="EMBL" id="MDF0590547.1"/>
    </source>
</evidence>
<comment type="caution">
    <text evidence="8">The sequence shown here is derived from an EMBL/GenBank/DDBJ whole genome shotgun (WGS) entry which is preliminary data.</text>
</comment>
<dbReference type="InterPro" id="IPR036866">
    <property type="entry name" value="RibonucZ/Hydroxyglut_hydro"/>
</dbReference>
<dbReference type="Pfam" id="PF00753">
    <property type="entry name" value="Lactamase_B"/>
    <property type="match status" value="1"/>
</dbReference>
<evidence type="ECO:0000256" key="3">
    <source>
        <dbReference type="ARBA" id="ARBA00014856"/>
    </source>
</evidence>
<comment type="function">
    <text evidence="6">Endoribonuclease that catalyzes the hydrolysis of histone-coding pre-mRNA 3'-end. Involved in histone pre-mRNA processing during the S-phase of the cell cycle, which is required for entering/progressing through S-phase. Cleaves histone pre-mRNA at a major and a minor cleavage site after the 5'-ACCCA-3' and the 5'-ACCCACA-3' sequence, respectively, and located downstream of the stem-loop. May require the presence of the HDE element located at the histone pre-RNA 3'-end to avoid non-specific cleavage.</text>
</comment>
<keyword evidence="9" id="KW-1185">Reference proteome</keyword>
<evidence type="ECO:0000256" key="2">
    <source>
        <dbReference type="ARBA" id="ARBA00011738"/>
    </source>
</evidence>
<evidence type="ECO:0000313" key="9">
    <source>
        <dbReference type="Proteomes" id="UP001220010"/>
    </source>
</evidence>
<dbReference type="CDD" id="cd07711">
    <property type="entry name" value="MBLAC1-like_MBL-fold"/>
    <property type="match status" value="1"/>
</dbReference>
<name>A0ABT5X7J4_9EURY</name>
<comment type="subcellular location">
    <subcellularLocation>
        <location evidence="1">Cytoplasm</location>
        <location evidence="1">Cytosol</location>
    </subcellularLocation>
</comment>
<gene>
    <name evidence="8" type="ORF">P0O15_05075</name>
</gene>
<dbReference type="Proteomes" id="UP001220010">
    <property type="component" value="Unassembled WGS sequence"/>
</dbReference>
<dbReference type="SMART" id="SM00849">
    <property type="entry name" value="Lactamase_B"/>
    <property type="match status" value="1"/>
</dbReference>
<evidence type="ECO:0000256" key="1">
    <source>
        <dbReference type="ARBA" id="ARBA00004514"/>
    </source>
</evidence>
<evidence type="ECO:0000259" key="7">
    <source>
        <dbReference type="SMART" id="SM00849"/>
    </source>
</evidence>
<dbReference type="InterPro" id="IPR001279">
    <property type="entry name" value="Metallo-B-lactamas"/>
</dbReference>
<sequence length="199" mass="21623">MKALESPRAVLLKPGRIERDEEGNVLDASSSVTLIIAGSRKIVVDTGKEEDGGVLTEMLEHQGLSPDDIEIVINTHDHPDHSGNNRLFQRAIVLSGEAEGQYRLKEGDLVAPGVWIMETPGHTRGSISVVCESERQIVMAGDALPLLGNYLKWVPPRLHVDGDLAIKSMARIVGLADLVVPGHDLPFLVLEGRQVFSLD</sequence>
<dbReference type="PANTHER" id="PTHR23200:SF48">
    <property type="entry name" value="METALLO-BETA-LACTAMASE DOMAIN-CONTAINING PROTEIN 1"/>
    <property type="match status" value="1"/>
</dbReference>
<proteinExistence type="predicted"/>